<accession>A0A0U0ZM16</accession>
<dbReference type="AlphaFoldDB" id="A0A0U0ZM16"/>
<gene>
    <name evidence="2" type="ORF">ERS075579_02455</name>
</gene>
<organism evidence="2 3">
    <name type="scientific">Mycobacteroides abscessus</name>
    <dbReference type="NCBI Taxonomy" id="36809"/>
    <lineage>
        <taxon>Bacteria</taxon>
        <taxon>Bacillati</taxon>
        <taxon>Actinomycetota</taxon>
        <taxon>Actinomycetes</taxon>
        <taxon>Mycobacteriales</taxon>
        <taxon>Mycobacteriaceae</taxon>
        <taxon>Mycobacteroides</taxon>
    </lineage>
</organism>
<protein>
    <submittedName>
        <fullName evidence="2">Uncharacterized protein</fullName>
    </submittedName>
</protein>
<sequence>MIVLVLGAGAQKLQLLGLISRITPGRVSSNQHPRRVPRLTSHNVGYRTDTPADTAMDTSEKP</sequence>
<feature type="region of interest" description="Disordered" evidence="1">
    <location>
        <begin position="25"/>
        <end position="62"/>
    </location>
</feature>
<dbReference type="Proteomes" id="UP000045782">
    <property type="component" value="Unassembled WGS sequence"/>
</dbReference>
<proteinExistence type="predicted"/>
<evidence type="ECO:0000313" key="3">
    <source>
        <dbReference type="Proteomes" id="UP000045782"/>
    </source>
</evidence>
<reference evidence="2 3" key="1">
    <citation type="submission" date="2015-03" db="EMBL/GenBank/DDBJ databases">
        <authorList>
            <person name="Murphy D."/>
        </authorList>
    </citation>
    <scope>NUCLEOTIDE SEQUENCE [LARGE SCALE GENOMIC DNA]</scope>
    <source>
        <strain evidence="2 3">PAP088</strain>
    </source>
</reference>
<dbReference type="EMBL" id="CSWP01000004">
    <property type="protein sequence ID" value="CPV53019.1"/>
    <property type="molecule type" value="Genomic_DNA"/>
</dbReference>
<name>A0A0U0ZM16_9MYCO</name>
<evidence type="ECO:0000313" key="2">
    <source>
        <dbReference type="EMBL" id="CPV53019.1"/>
    </source>
</evidence>
<evidence type="ECO:0000256" key="1">
    <source>
        <dbReference type="SAM" id="MobiDB-lite"/>
    </source>
</evidence>